<dbReference type="EMBL" id="VOPL01000006">
    <property type="protein sequence ID" value="TXB67772.1"/>
    <property type="molecule type" value="Genomic_DNA"/>
</dbReference>
<feature type="region of interest" description="Disordered" evidence="1">
    <location>
        <begin position="113"/>
        <end position="183"/>
    </location>
</feature>
<proteinExistence type="predicted"/>
<feature type="compositionally biased region" description="Low complexity" evidence="1">
    <location>
        <begin position="133"/>
        <end position="183"/>
    </location>
</feature>
<evidence type="ECO:0000313" key="3">
    <source>
        <dbReference type="EMBL" id="TXB67772.1"/>
    </source>
</evidence>
<dbReference type="OrthoDB" id="7791409at2"/>
<evidence type="ECO:0000313" key="4">
    <source>
        <dbReference type="Proteomes" id="UP000321562"/>
    </source>
</evidence>
<dbReference type="RefSeq" id="WP_147099768.1">
    <property type="nucleotide sequence ID" value="NZ_JBHUFH010000001.1"/>
</dbReference>
<dbReference type="AlphaFoldDB" id="A0A5C6S2C6"/>
<dbReference type="Proteomes" id="UP000321562">
    <property type="component" value="Unassembled WGS sequence"/>
</dbReference>
<reference evidence="3 4" key="1">
    <citation type="submission" date="2019-08" db="EMBL/GenBank/DDBJ databases">
        <authorList>
            <person name="Ye J."/>
        </authorList>
    </citation>
    <scope>NUCLEOTIDE SEQUENCE [LARGE SCALE GENOMIC DNA]</scope>
    <source>
        <strain evidence="3 4">TK008</strain>
    </source>
</reference>
<evidence type="ECO:0000256" key="2">
    <source>
        <dbReference type="SAM" id="SignalP"/>
    </source>
</evidence>
<sequence>MKQLTSATAIGMILAATPALAEVTPQSVWESLSSYYERYGLTVQSGAVDEAGDTLTVRDLVLSQTADTGDTTIDLGDVVFTATGDGAVRMDLADQATITSNVTPMPAEIEEAAPEDEAAGGAEATDAADADTEATPTPDATADAPDTAAEPGAPADDQSAEPAEAAPSAEDAMDQTGGDQAAADAVIPPQPTQFVFTANLANEDITIREDGDAMVYDYLLPKLDMTVTRVTFDDGSAIENPATITMNNVKGSDWVEGSDAEKTVQSASADDITVDIDLDKDGTTAKGQIVIAGIAANSETSMPAGAPKAQEFADMLKAGLTTKGDMTLGSLTADLDMQTMDNEGQPRKFSIKADSAESALNFAIDQSRISYAGTGGAANAELTVPDLPAPVGYGIADSTFDVDFPIEKADAAQDFKVSYTLNGIALTDSVWALFDPQNALPRDPASVDVDLSGSVKVLQGLLDGPSMADISKLEDPNTPEEERAAITEDLAAPPVDLREITLNKVALSLLGATADVSGKLSAPETGTMETPVGSISGRFEGLNGTLDKLGQAGLIPAEQMMGVRMMLAMFAKADPQNPEVMNTELEFKEGGQIFANGQQVK</sequence>
<protein>
    <submittedName>
        <fullName evidence="3">DUF2125 domain-containing protein</fullName>
    </submittedName>
</protein>
<accession>A0A5C6S2C6</accession>
<evidence type="ECO:0000256" key="1">
    <source>
        <dbReference type="SAM" id="MobiDB-lite"/>
    </source>
</evidence>
<feature type="chain" id="PRO_5022769774" evidence="2">
    <location>
        <begin position="22"/>
        <end position="601"/>
    </location>
</feature>
<keyword evidence="4" id="KW-1185">Reference proteome</keyword>
<keyword evidence="2" id="KW-0732">Signal</keyword>
<comment type="caution">
    <text evidence="3">The sequence shown here is derived from an EMBL/GenBank/DDBJ whole genome shotgun (WGS) entry which is preliminary data.</text>
</comment>
<feature type="signal peptide" evidence="2">
    <location>
        <begin position="1"/>
        <end position="21"/>
    </location>
</feature>
<organism evidence="3 4">
    <name type="scientific">Paracoccus aurantiacus</name>
    <dbReference type="NCBI Taxonomy" id="2599412"/>
    <lineage>
        <taxon>Bacteria</taxon>
        <taxon>Pseudomonadati</taxon>
        <taxon>Pseudomonadota</taxon>
        <taxon>Alphaproteobacteria</taxon>
        <taxon>Rhodobacterales</taxon>
        <taxon>Paracoccaceae</taxon>
        <taxon>Paracoccus</taxon>
    </lineage>
</organism>
<name>A0A5C6S2C6_9RHOB</name>
<gene>
    <name evidence="3" type="ORF">FQV27_14325</name>
</gene>